<feature type="transmembrane region" description="Helical" evidence="8">
    <location>
        <begin position="386"/>
        <end position="407"/>
    </location>
</feature>
<sequence length="507" mass="53701">MSAPSHLAHRASRGVIVTMGGLWGRALLQMVSTVVLARLLTPADFGLLAMVGAVMGVAELVRDFGMTGAIIQAQQLSERVWRSLLWVSALIGLVLSAVVAACAPLVAALYGEPRLVEITLLMAPGVLLSGLVMPLQARATKQLRFGMLAVLDIGTMAAGVVVGIVTALIGWGFWSLVAMAGANFLVRLVVLWSLVRPVWGPPRIVRDAWRLVGTGGSIFGAELLGYAEKNLDNVIIGAQLGPAALGQYSRAYSLFLLPLQQMNGPLGRVALPVLSTLRDDGDRYRRYIRSAALVIGYLTLPTYAVAAGVAGPLVALLLGPGWETAALLFSLLAITGFAQAIGRLRTWLYISLGHSHRQLVYDLVARPIVIAGYVFGIWWGGLPGLVITYGALSFLMLVPGFAFAMRGTFVRPGDIAAPIGRPFAMTLVAFAASYAASHLLPDAIAIVQVLAGCGAALVACAPLFLLPAYRRDLGQILGFVRRIRAPRAAEPEGEDHQAQSARSVSSS</sequence>
<feature type="transmembrane region" description="Helical" evidence="8">
    <location>
        <begin position="83"/>
        <end position="109"/>
    </location>
</feature>
<feature type="transmembrane region" description="Helical" evidence="8">
    <location>
        <begin position="443"/>
        <end position="466"/>
    </location>
</feature>
<feature type="transmembrane region" description="Helical" evidence="8">
    <location>
        <begin position="115"/>
        <end position="133"/>
    </location>
</feature>
<evidence type="ECO:0000256" key="7">
    <source>
        <dbReference type="SAM" id="MobiDB-lite"/>
    </source>
</evidence>
<dbReference type="GO" id="GO:0005886">
    <property type="term" value="C:plasma membrane"/>
    <property type="evidence" value="ECO:0007669"/>
    <property type="project" value="UniProtKB-SubCell"/>
</dbReference>
<dbReference type="STRING" id="904291.A7J15_01610"/>
<feature type="transmembrane region" description="Helical" evidence="8">
    <location>
        <begin position="291"/>
        <end position="318"/>
    </location>
</feature>
<feature type="transmembrane region" description="Helical" evidence="8">
    <location>
        <begin position="324"/>
        <end position="342"/>
    </location>
</feature>
<dbReference type="Pfam" id="PF13440">
    <property type="entry name" value="Polysacc_synt_3"/>
    <property type="match status" value="1"/>
</dbReference>
<feature type="transmembrane region" description="Helical" evidence="8">
    <location>
        <begin position="419"/>
        <end position="437"/>
    </location>
</feature>
<dbReference type="EMBL" id="LXMD01000012">
    <property type="protein sequence ID" value="OCG75770.1"/>
    <property type="molecule type" value="Genomic_DNA"/>
</dbReference>
<dbReference type="InterPro" id="IPR050833">
    <property type="entry name" value="Poly_Biosynth_Transport"/>
</dbReference>
<keyword evidence="3" id="KW-1003">Cell membrane</keyword>
<accession>A0A1B9NGR8</accession>
<comment type="subcellular location">
    <subcellularLocation>
        <location evidence="1">Cell membrane</location>
        <topology evidence="1">Multi-pass membrane protein</topology>
    </subcellularLocation>
</comment>
<protein>
    <submittedName>
        <fullName evidence="9">Uncharacterized protein</fullName>
    </submittedName>
</protein>
<feature type="region of interest" description="Disordered" evidence="7">
    <location>
        <begin position="488"/>
        <end position="507"/>
    </location>
</feature>
<evidence type="ECO:0000256" key="2">
    <source>
        <dbReference type="ARBA" id="ARBA00007430"/>
    </source>
</evidence>
<dbReference type="PANTHER" id="PTHR30250">
    <property type="entry name" value="PST FAMILY PREDICTED COLANIC ACID TRANSPORTER"/>
    <property type="match status" value="1"/>
</dbReference>
<keyword evidence="5 8" id="KW-1133">Transmembrane helix</keyword>
<evidence type="ECO:0000256" key="8">
    <source>
        <dbReference type="SAM" id="Phobius"/>
    </source>
</evidence>
<dbReference type="AlphaFoldDB" id="A0A1B9NGR8"/>
<dbReference type="Proteomes" id="UP000093355">
    <property type="component" value="Unassembled WGS sequence"/>
</dbReference>
<evidence type="ECO:0000256" key="3">
    <source>
        <dbReference type="ARBA" id="ARBA00022475"/>
    </source>
</evidence>
<evidence type="ECO:0000313" key="9">
    <source>
        <dbReference type="EMBL" id="OCG75770.1"/>
    </source>
</evidence>
<keyword evidence="4 8" id="KW-0812">Transmembrane</keyword>
<comment type="caution">
    <text evidence="9">The sequence shown here is derived from an EMBL/GenBank/DDBJ whole genome shotgun (WGS) entry which is preliminary data.</text>
</comment>
<feature type="compositionally biased region" description="Basic and acidic residues" evidence="7">
    <location>
        <begin position="488"/>
        <end position="497"/>
    </location>
</feature>
<feature type="transmembrane region" description="Helical" evidence="8">
    <location>
        <begin position="363"/>
        <end position="380"/>
    </location>
</feature>
<evidence type="ECO:0000256" key="6">
    <source>
        <dbReference type="ARBA" id="ARBA00023136"/>
    </source>
</evidence>
<organism evidence="9 10">
    <name type="scientific">Microbacterium sediminis</name>
    <dbReference type="NCBI Taxonomy" id="904291"/>
    <lineage>
        <taxon>Bacteria</taxon>
        <taxon>Bacillati</taxon>
        <taxon>Actinomycetota</taxon>
        <taxon>Actinomycetes</taxon>
        <taxon>Micrococcales</taxon>
        <taxon>Microbacteriaceae</taxon>
        <taxon>Microbacterium</taxon>
    </lineage>
</organism>
<comment type="similarity">
    <text evidence="2">Belongs to the polysaccharide synthase family.</text>
</comment>
<dbReference type="OrthoDB" id="9770347at2"/>
<dbReference type="CDD" id="cd13127">
    <property type="entry name" value="MATE_tuaB_like"/>
    <property type="match status" value="1"/>
</dbReference>
<keyword evidence="6 8" id="KW-0472">Membrane</keyword>
<evidence type="ECO:0000256" key="4">
    <source>
        <dbReference type="ARBA" id="ARBA00022692"/>
    </source>
</evidence>
<keyword evidence="10" id="KW-1185">Reference proteome</keyword>
<dbReference type="PANTHER" id="PTHR30250:SF10">
    <property type="entry name" value="LIPOPOLYSACCHARIDE BIOSYNTHESIS PROTEIN WZXC"/>
    <property type="match status" value="1"/>
</dbReference>
<reference evidence="9 10" key="1">
    <citation type="submission" date="2016-05" db="EMBL/GenBank/DDBJ databases">
        <authorList>
            <person name="Lavstsen T."/>
            <person name="Jespersen J.S."/>
        </authorList>
    </citation>
    <scope>NUCLEOTIDE SEQUENCE [LARGE SCALE GENOMIC DNA]</scope>
    <source>
        <strain evidence="9 10">YLB-01</strain>
    </source>
</reference>
<evidence type="ECO:0000256" key="1">
    <source>
        <dbReference type="ARBA" id="ARBA00004651"/>
    </source>
</evidence>
<feature type="transmembrane region" description="Helical" evidence="8">
    <location>
        <begin position="45"/>
        <end position="62"/>
    </location>
</feature>
<dbReference type="RefSeq" id="WP_067023357.1">
    <property type="nucleotide sequence ID" value="NZ_CP038256.1"/>
</dbReference>
<proteinExistence type="inferred from homology"/>
<name>A0A1B9NGR8_9MICO</name>
<evidence type="ECO:0000313" key="10">
    <source>
        <dbReference type="Proteomes" id="UP000093355"/>
    </source>
</evidence>
<evidence type="ECO:0000256" key="5">
    <source>
        <dbReference type="ARBA" id="ARBA00022989"/>
    </source>
</evidence>
<feature type="compositionally biased region" description="Polar residues" evidence="7">
    <location>
        <begin position="498"/>
        <end position="507"/>
    </location>
</feature>
<gene>
    <name evidence="9" type="ORF">A7J15_01610</name>
</gene>